<dbReference type="HOGENOM" id="CLU_041195_1_0_1"/>
<evidence type="ECO:0000313" key="3">
    <source>
        <dbReference type="Proteomes" id="UP000000598"/>
    </source>
</evidence>
<feature type="region of interest" description="Disordered" evidence="1">
    <location>
        <begin position="455"/>
        <end position="530"/>
    </location>
</feature>
<dbReference type="RefSeq" id="XP_456069.2">
    <property type="nucleotide sequence ID" value="XM_456069.2"/>
</dbReference>
<dbReference type="InParanoid" id="Q6CJ20"/>
<dbReference type="Pfam" id="PF08316">
    <property type="entry name" value="Pal1"/>
    <property type="match status" value="1"/>
</dbReference>
<name>Q6CJ20_KLULA</name>
<accession>Q6CJ20</accession>
<feature type="compositionally biased region" description="Basic residues" evidence="1">
    <location>
        <begin position="518"/>
        <end position="530"/>
    </location>
</feature>
<dbReference type="KEGG" id="kla:KLLA0_F22154g"/>
<feature type="compositionally biased region" description="Polar residues" evidence="1">
    <location>
        <begin position="60"/>
        <end position="70"/>
    </location>
</feature>
<organism evidence="2 3">
    <name type="scientific">Kluyveromyces lactis (strain ATCC 8585 / CBS 2359 / DSM 70799 / NBRC 1267 / NRRL Y-1140 / WM37)</name>
    <name type="common">Yeast</name>
    <name type="synonym">Candida sphaerica</name>
    <dbReference type="NCBI Taxonomy" id="284590"/>
    <lineage>
        <taxon>Eukaryota</taxon>
        <taxon>Fungi</taxon>
        <taxon>Dikarya</taxon>
        <taxon>Ascomycota</taxon>
        <taxon>Saccharomycotina</taxon>
        <taxon>Saccharomycetes</taxon>
        <taxon>Saccharomycetales</taxon>
        <taxon>Saccharomycetaceae</taxon>
        <taxon>Kluyveromyces</taxon>
    </lineage>
</organism>
<feature type="compositionally biased region" description="Low complexity" evidence="1">
    <location>
        <begin position="178"/>
        <end position="189"/>
    </location>
</feature>
<dbReference type="Proteomes" id="UP000000598">
    <property type="component" value="Chromosome F"/>
</dbReference>
<gene>
    <name evidence="2" type="ORF">KLLA0_F22154g</name>
</gene>
<feature type="region of interest" description="Disordered" evidence="1">
    <location>
        <begin position="1"/>
        <end position="26"/>
    </location>
</feature>
<dbReference type="eggNOG" id="ENOG502QPHY">
    <property type="taxonomic scope" value="Eukaryota"/>
</dbReference>
<sequence>MHRSNSQRANSQRPYSLNNPFRNASVDSSINQYETDTDFQNWVSQNTKPMPYATGRRNDSSLSFTDSINETPEEEDHNTEDYFIDLNTTKDVPRTSREAINRNNTMSPVPRANSNNPFLNDLTEQEINKGSAVSRTHSQKQTQPPPAPQTSKNHMTSSEEKEALRRRYLQIDNEDIASPPRRSSHRNNSATGEMPPSYDEVAGSKGRNAGYPKEKSSSESRSRHDREREPRYGDRERDRDRERRQHRSDSGNATSSRRHRKSSGGKKSSSSPERKTKSKGPLPKNVDTIDKLDVTGLFGGAFHHDGPFDACTPHRNKNAKAAPVMAFPADGPNSSIAGPTGNKSFIKEVFGHNDVDDDDYLYKSNGKVIVNSSSSTVDAIKPNSNSITQFDPKMKTELVHGPTTAGLGSTTFLDGAPAATALVRDDAGQKEYGGIQRKKSLSQRLKVGTSRTDDVRLRKVSSDSTPNSPSMLDQSDSFERPRAGNFNGNDDDEYFLDGNSSGVRFDQNSKKESTGNKLLRRVKSLKVSRK</sequence>
<feature type="compositionally biased region" description="Basic and acidic residues" evidence="1">
    <location>
        <begin position="212"/>
        <end position="249"/>
    </location>
</feature>
<dbReference type="PaxDb" id="284590-Q6CJ20"/>
<keyword evidence="3" id="KW-1185">Reference proteome</keyword>
<dbReference type="PANTHER" id="PTHR28307">
    <property type="entry name" value="PROTEIN PAL1"/>
    <property type="match status" value="1"/>
</dbReference>
<evidence type="ECO:0000313" key="2">
    <source>
        <dbReference type="EMBL" id="CAG98777.2"/>
    </source>
</evidence>
<feature type="compositionally biased region" description="Polar residues" evidence="1">
    <location>
        <begin position="462"/>
        <end position="475"/>
    </location>
</feature>
<feature type="compositionally biased region" description="Basic and acidic residues" evidence="1">
    <location>
        <begin position="91"/>
        <end position="100"/>
    </location>
</feature>
<dbReference type="EMBL" id="CR382126">
    <property type="protein sequence ID" value="CAG98777.2"/>
    <property type="molecule type" value="Genomic_DNA"/>
</dbReference>
<dbReference type="InterPro" id="IPR013226">
    <property type="entry name" value="Pal1"/>
</dbReference>
<dbReference type="FunCoup" id="Q6CJ20">
    <property type="interactions" value="186"/>
</dbReference>
<feature type="region of interest" description="Disordered" evidence="1">
    <location>
        <begin position="40"/>
        <end position="288"/>
    </location>
</feature>
<dbReference type="AlphaFoldDB" id="Q6CJ20"/>
<dbReference type="GO" id="GO:0005737">
    <property type="term" value="C:cytoplasm"/>
    <property type="evidence" value="ECO:0007669"/>
    <property type="project" value="TreeGrafter"/>
</dbReference>
<dbReference type="STRING" id="284590.Q6CJ20"/>
<proteinExistence type="predicted"/>
<dbReference type="PANTHER" id="PTHR28307:SF2">
    <property type="entry name" value="PROTEIN PAL1"/>
    <property type="match status" value="1"/>
</dbReference>
<feature type="compositionally biased region" description="Polar residues" evidence="1">
    <location>
        <begin position="101"/>
        <end position="118"/>
    </location>
</feature>
<evidence type="ECO:0000256" key="1">
    <source>
        <dbReference type="SAM" id="MobiDB-lite"/>
    </source>
</evidence>
<reference evidence="2 3" key="1">
    <citation type="journal article" date="2004" name="Nature">
        <title>Genome evolution in yeasts.</title>
        <authorList>
            <consortium name="Genolevures"/>
            <person name="Dujon B."/>
            <person name="Sherman D."/>
            <person name="Fischer G."/>
            <person name="Durrens P."/>
            <person name="Casaregola S."/>
            <person name="Lafontaine I."/>
            <person name="de Montigny J."/>
            <person name="Marck C."/>
            <person name="Neuveglise C."/>
            <person name="Talla E."/>
            <person name="Goffard N."/>
            <person name="Frangeul L."/>
            <person name="Aigle M."/>
            <person name="Anthouard V."/>
            <person name="Babour A."/>
            <person name="Barbe V."/>
            <person name="Barnay S."/>
            <person name="Blanchin S."/>
            <person name="Beckerich J.M."/>
            <person name="Beyne E."/>
            <person name="Bleykasten C."/>
            <person name="Boisrame A."/>
            <person name="Boyer J."/>
            <person name="Cattolico L."/>
            <person name="Confanioleri F."/>
            <person name="de Daruvar A."/>
            <person name="Despons L."/>
            <person name="Fabre E."/>
            <person name="Fairhead C."/>
            <person name="Ferry-Dumazet H."/>
            <person name="Groppi A."/>
            <person name="Hantraye F."/>
            <person name="Hennequin C."/>
            <person name="Jauniaux N."/>
            <person name="Joyet P."/>
            <person name="Kachouri R."/>
            <person name="Kerrest A."/>
            <person name="Koszul R."/>
            <person name="Lemaire M."/>
            <person name="Lesur I."/>
            <person name="Ma L."/>
            <person name="Muller H."/>
            <person name="Nicaud J.M."/>
            <person name="Nikolski M."/>
            <person name="Oztas S."/>
            <person name="Ozier-Kalogeropoulos O."/>
            <person name="Pellenz S."/>
            <person name="Potier S."/>
            <person name="Richard G.F."/>
            <person name="Straub M.L."/>
            <person name="Suleau A."/>
            <person name="Swennene D."/>
            <person name="Tekaia F."/>
            <person name="Wesolowski-Louvel M."/>
            <person name="Westhof E."/>
            <person name="Wirth B."/>
            <person name="Zeniou-Meyer M."/>
            <person name="Zivanovic I."/>
            <person name="Bolotin-Fukuhara M."/>
            <person name="Thierry A."/>
            <person name="Bouchier C."/>
            <person name="Caudron B."/>
            <person name="Scarpelli C."/>
            <person name="Gaillardin C."/>
            <person name="Weissenbach J."/>
            <person name="Wincker P."/>
            <person name="Souciet J.L."/>
        </authorList>
    </citation>
    <scope>NUCLEOTIDE SEQUENCE [LARGE SCALE GENOMIC DNA]</scope>
    <source>
        <strain evidence="3">ATCC 8585 / CBS 2359 / DSM 70799 / NBRC 1267 / NRRL Y-1140 / WM37</strain>
    </source>
</reference>
<dbReference type="GeneID" id="2895402"/>
<protein>
    <submittedName>
        <fullName evidence="2">KLLA0F22154p</fullName>
    </submittedName>
</protein>